<dbReference type="AlphaFoldDB" id="A0A5C5XF27"/>
<evidence type="ECO:0000313" key="3">
    <source>
        <dbReference type="Proteomes" id="UP000316095"/>
    </source>
</evidence>
<proteinExistence type="predicted"/>
<feature type="compositionally biased region" description="Polar residues" evidence="1">
    <location>
        <begin position="61"/>
        <end position="72"/>
    </location>
</feature>
<keyword evidence="3" id="KW-1185">Reference proteome</keyword>
<gene>
    <name evidence="2" type="ORF">Pan54_17640</name>
</gene>
<sequence length="72" mass="8180">MKTGEIQQFVRTQVRARDLTENNQTRVAGALSKRSPRMIKRPGASAEAERPRHPGRPFQNVKGNPVSNWNRV</sequence>
<evidence type="ECO:0000256" key="1">
    <source>
        <dbReference type="SAM" id="MobiDB-lite"/>
    </source>
</evidence>
<feature type="region of interest" description="Disordered" evidence="1">
    <location>
        <begin position="20"/>
        <end position="72"/>
    </location>
</feature>
<evidence type="ECO:0000313" key="2">
    <source>
        <dbReference type="EMBL" id="TWT61031.1"/>
    </source>
</evidence>
<reference evidence="2 3" key="1">
    <citation type="submission" date="2019-02" db="EMBL/GenBank/DDBJ databases">
        <title>Deep-cultivation of Planctomycetes and their phenomic and genomic characterization uncovers novel biology.</title>
        <authorList>
            <person name="Wiegand S."/>
            <person name="Jogler M."/>
            <person name="Boedeker C."/>
            <person name="Pinto D."/>
            <person name="Vollmers J."/>
            <person name="Rivas-Marin E."/>
            <person name="Kohn T."/>
            <person name="Peeters S.H."/>
            <person name="Heuer A."/>
            <person name="Rast P."/>
            <person name="Oberbeckmann S."/>
            <person name="Bunk B."/>
            <person name="Jeske O."/>
            <person name="Meyerdierks A."/>
            <person name="Storesund J.E."/>
            <person name="Kallscheuer N."/>
            <person name="Luecker S."/>
            <person name="Lage O.M."/>
            <person name="Pohl T."/>
            <person name="Merkel B.J."/>
            <person name="Hornburger P."/>
            <person name="Mueller R.-W."/>
            <person name="Bruemmer F."/>
            <person name="Labrenz M."/>
            <person name="Spormann A.M."/>
            <person name="Op Den Camp H."/>
            <person name="Overmann J."/>
            <person name="Amann R."/>
            <person name="Jetten M.S.M."/>
            <person name="Mascher T."/>
            <person name="Medema M.H."/>
            <person name="Devos D.P."/>
            <person name="Kaster A.-K."/>
            <person name="Ovreas L."/>
            <person name="Rohde M."/>
            <person name="Galperin M.Y."/>
            <person name="Jogler C."/>
        </authorList>
    </citation>
    <scope>NUCLEOTIDE SEQUENCE [LARGE SCALE GENOMIC DNA]</scope>
    <source>
        <strain evidence="2 3">Pan54</strain>
    </source>
</reference>
<dbReference type="Proteomes" id="UP000316095">
    <property type="component" value="Unassembled WGS sequence"/>
</dbReference>
<dbReference type="EMBL" id="SJPG01000001">
    <property type="protein sequence ID" value="TWT61031.1"/>
    <property type="molecule type" value="Genomic_DNA"/>
</dbReference>
<accession>A0A5C5XF27</accession>
<protein>
    <submittedName>
        <fullName evidence="2">Uncharacterized protein</fullName>
    </submittedName>
</protein>
<organism evidence="2 3">
    <name type="scientific">Rubinisphaera italica</name>
    <dbReference type="NCBI Taxonomy" id="2527969"/>
    <lineage>
        <taxon>Bacteria</taxon>
        <taxon>Pseudomonadati</taxon>
        <taxon>Planctomycetota</taxon>
        <taxon>Planctomycetia</taxon>
        <taxon>Planctomycetales</taxon>
        <taxon>Planctomycetaceae</taxon>
        <taxon>Rubinisphaera</taxon>
    </lineage>
</organism>
<name>A0A5C5XF27_9PLAN</name>
<comment type="caution">
    <text evidence="2">The sequence shown here is derived from an EMBL/GenBank/DDBJ whole genome shotgun (WGS) entry which is preliminary data.</text>
</comment>